<name>A0A163CFU1_9FLAO</name>
<protein>
    <recommendedName>
        <fullName evidence="1">Serine aminopeptidase S33 domain-containing protein</fullName>
    </recommendedName>
</protein>
<accession>A0A163CFU1</accession>
<dbReference type="InterPro" id="IPR022742">
    <property type="entry name" value="Hydrolase_4"/>
</dbReference>
<dbReference type="SUPFAM" id="SSF53474">
    <property type="entry name" value="alpha/beta-Hydrolases"/>
    <property type="match status" value="1"/>
</dbReference>
<dbReference type="InterPro" id="IPR029058">
    <property type="entry name" value="AB_hydrolase_fold"/>
</dbReference>
<dbReference type="OrthoDB" id="9809549at2"/>
<evidence type="ECO:0000313" key="3">
    <source>
        <dbReference type="Proteomes" id="UP000076715"/>
    </source>
</evidence>
<keyword evidence="3" id="KW-1185">Reference proteome</keyword>
<dbReference type="Gene3D" id="3.40.50.1820">
    <property type="entry name" value="alpha/beta hydrolase"/>
    <property type="match status" value="1"/>
</dbReference>
<dbReference type="GO" id="GO:0052689">
    <property type="term" value="F:carboxylic ester hydrolase activity"/>
    <property type="evidence" value="ECO:0007669"/>
    <property type="project" value="TreeGrafter"/>
</dbReference>
<dbReference type="Pfam" id="PF12146">
    <property type="entry name" value="Hydrolase_4"/>
    <property type="match status" value="1"/>
</dbReference>
<gene>
    <name evidence="2" type="ORF">AWE51_02715</name>
</gene>
<proteinExistence type="predicted"/>
<dbReference type="Proteomes" id="UP000076715">
    <property type="component" value="Unassembled WGS sequence"/>
</dbReference>
<evidence type="ECO:0000313" key="2">
    <source>
        <dbReference type="EMBL" id="KZS42370.1"/>
    </source>
</evidence>
<organism evidence="2 3">
    <name type="scientific">Aquimarina aggregata</name>
    <dbReference type="NCBI Taxonomy" id="1642818"/>
    <lineage>
        <taxon>Bacteria</taxon>
        <taxon>Pseudomonadati</taxon>
        <taxon>Bacteroidota</taxon>
        <taxon>Flavobacteriia</taxon>
        <taxon>Flavobacteriales</taxon>
        <taxon>Flavobacteriaceae</taxon>
        <taxon>Aquimarina</taxon>
    </lineage>
</organism>
<sequence length="466" mass="52701">MKTRYITIIFLFFSLVSFSQEIKGIWSGGINVGENKTINFTFTITKEGQSYSTIIDIPTQRIKGIKAQSTNYKRDSLIIDFSNVGMFYKGVFKTNYSEIKGRITEGLNSFVLNLKRDKIKTNNTLNRPQEPIKPYPYLEENVYFENNKDQIRLAGTLTKPFGNKKFPVVILISGSGPQDRDETISKHKPFLILADYLTRKGIAVLRYDDRGFGESKGIHSEATTYDFATDVLSAVKYLKSRNDIDKNAIGLIGHSEGAIIAPLAANKSKDVAFIISLAGTGISGTELSIMQSKTLRPFPVLDEKIYEQAIRRAIEIAKQDKKIPIIKLELKKHYQETIAPILKNLSVPDIEIDRILNSLVAMRTTKWVRYFYEYNPAVEYEKLNIPVLSLNGSLDTQVPAKINQAGLRQALIKGKNKDFKIIELEGLNHLFQNAKTGNMNEYSEIEETFSSKALAILSDWILTRVE</sequence>
<dbReference type="InterPro" id="IPR053145">
    <property type="entry name" value="AB_hydrolase_Est10"/>
</dbReference>
<evidence type="ECO:0000259" key="1">
    <source>
        <dbReference type="Pfam" id="PF12146"/>
    </source>
</evidence>
<feature type="domain" description="Serine aminopeptidase S33" evidence="1">
    <location>
        <begin position="193"/>
        <end position="276"/>
    </location>
</feature>
<dbReference type="STRING" id="1642818.AWE51_02715"/>
<dbReference type="PANTHER" id="PTHR43265:SF1">
    <property type="entry name" value="ESTERASE ESTD"/>
    <property type="match status" value="1"/>
</dbReference>
<dbReference type="PANTHER" id="PTHR43265">
    <property type="entry name" value="ESTERASE ESTD"/>
    <property type="match status" value="1"/>
</dbReference>
<reference evidence="2 3" key="1">
    <citation type="submission" date="2016-01" db="EMBL/GenBank/DDBJ databases">
        <title>The draft genome sequence of Aquimarina sp. RZW4-3-2.</title>
        <authorList>
            <person name="Wang Y."/>
        </authorList>
    </citation>
    <scope>NUCLEOTIDE SEQUENCE [LARGE SCALE GENOMIC DNA]</scope>
    <source>
        <strain evidence="2 3">RZW4-3-2</strain>
    </source>
</reference>
<dbReference type="AlphaFoldDB" id="A0A163CFU1"/>
<dbReference type="EMBL" id="LQRT01000002">
    <property type="protein sequence ID" value="KZS42370.1"/>
    <property type="molecule type" value="Genomic_DNA"/>
</dbReference>
<comment type="caution">
    <text evidence="2">The sequence shown here is derived from an EMBL/GenBank/DDBJ whole genome shotgun (WGS) entry which is preliminary data.</text>
</comment>
<dbReference type="RefSeq" id="WP_066309978.1">
    <property type="nucleotide sequence ID" value="NZ_LQRT01000002.1"/>
</dbReference>